<dbReference type="NCBIfam" id="NF005559">
    <property type="entry name" value="PRK07231.1"/>
    <property type="match status" value="1"/>
</dbReference>
<evidence type="ECO:0000256" key="1">
    <source>
        <dbReference type="ARBA" id="ARBA00006484"/>
    </source>
</evidence>
<comment type="caution">
    <text evidence="2">The sequence shown here is derived from an EMBL/GenBank/DDBJ whole genome shotgun (WGS) entry which is preliminary data.</text>
</comment>
<name>A0A498CEY8_9GAMM</name>
<dbReference type="InterPro" id="IPR036291">
    <property type="entry name" value="NAD(P)-bd_dom_sf"/>
</dbReference>
<dbReference type="InterPro" id="IPR002347">
    <property type="entry name" value="SDR_fam"/>
</dbReference>
<organism evidence="2 3">
    <name type="scientific">Stenotrophomonas rhizophila</name>
    <dbReference type="NCBI Taxonomy" id="216778"/>
    <lineage>
        <taxon>Bacteria</taxon>
        <taxon>Pseudomonadati</taxon>
        <taxon>Pseudomonadota</taxon>
        <taxon>Gammaproteobacteria</taxon>
        <taxon>Lysobacterales</taxon>
        <taxon>Lysobacteraceae</taxon>
        <taxon>Stenotrophomonas</taxon>
    </lineage>
</organism>
<sequence length="252" mass="25526">MSHRLQDKVAFITGAGSGLGAAQAQRFAEEGAAVVVADLNLEAAAKVAAVITEAGGRAIAVMIDVTDATKVASAVAEAIEAYGRVDILSNTAGAFDAYAQTLDTPPERWNALIAVNLTSVYTVTNAVLPHMLAQGKGVVLNIASGAGLRGGGGGAAYTTTKHGIVGYTRQLAAGYGHQGIRANAIAPGLIDTPMVANFSHGEAAQAMVAAKPAGRLGRVEDIAHAALFLVSDEADYIHGVTLPVDGGLVETL</sequence>
<dbReference type="SUPFAM" id="SSF51735">
    <property type="entry name" value="NAD(P)-binding Rossmann-fold domains"/>
    <property type="match status" value="1"/>
</dbReference>
<dbReference type="PROSITE" id="PS00061">
    <property type="entry name" value="ADH_SHORT"/>
    <property type="match status" value="1"/>
</dbReference>
<dbReference type="OrthoDB" id="9787298at2"/>
<dbReference type="PRINTS" id="PR00080">
    <property type="entry name" value="SDRFAMILY"/>
</dbReference>
<comment type="similarity">
    <text evidence="1">Belongs to the short-chain dehydrogenases/reductases (SDR) family.</text>
</comment>
<dbReference type="RefSeq" id="WP_121037595.1">
    <property type="nucleotide sequence ID" value="NZ_RCDC01000004.1"/>
</dbReference>
<evidence type="ECO:0000313" key="2">
    <source>
        <dbReference type="EMBL" id="RLK56396.1"/>
    </source>
</evidence>
<evidence type="ECO:0000313" key="3">
    <source>
        <dbReference type="Proteomes" id="UP000274786"/>
    </source>
</evidence>
<dbReference type="AlphaFoldDB" id="A0A498CEY8"/>
<protein>
    <submittedName>
        <fullName evidence="2">3-oxoacyl-[acyl-carrier protein] reductase</fullName>
    </submittedName>
</protein>
<dbReference type="InterPro" id="IPR020904">
    <property type="entry name" value="Sc_DH/Rdtase_CS"/>
</dbReference>
<dbReference type="PRINTS" id="PR00081">
    <property type="entry name" value="GDHRDH"/>
</dbReference>
<dbReference type="Gene3D" id="3.40.50.720">
    <property type="entry name" value="NAD(P)-binding Rossmann-like Domain"/>
    <property type="match status" value="1"/>
</dbReference>
<gene>
    <name evidence="2" type="ORF">BCL79_0782</name>
</gene>
<dbReference type="PANTHER" id="PTHR42760">
    <property type="entry name" value="SHORT-CHAIN DEHYDROGENASES/REDUCTASES FAMILY MEMBER"/>
    <property type="match status" value="1"/>
</dbReference>
<dbReference type="Proteomes" id="UP000274786">
    <property type="component" value="Unassembled WGS sequence"/>
</dbReference>
<dbReference type="FunFam" id="3.40.50.720:FF:000084">
    <property type="entry name" value="Short-chain dehydrogenase reductase"/>
    <property type="match status" value="1"/>
</dbReference>
<proteinExistence type="inferred from homology"/>
<reference evidence="2 3" key="1">
    <citation type="submission" date="2018-10" db="EMBL/GenBank/DDBJ databases">
        <title>Comparative analysis of microorganisms from saline springs in Andes Mountain Range, Colombia.</title>
        <authorList>
            <person name="Rubin E."/>
        </authorList>
    </citation>
    <scope>NUCLEOTIDE SEQUENCE [LARGE SCALE GENOMIC DNA]</scope>
    <source>
        <strain evidence="2 3">USBA GBX 843</strain>
    </source>
</reference>
<dbReference type="EMBL" id="RCDC01000004">
    <property type="protein sequence ID" value="RLK56396.1"/>
    <property type="molecule type" value="Genomic_DNA"/>
</dbReference>
<accession>A0A498CEY8</accession>
<dbReference type="GO" id="GO:0016616">
    <property type="term" value="F:oxidoreductase activity, acting on the CH-OH group of donors, NAD or NADP as acceptor"/>
    <property type="evidence" value="ECO:0007669"/>
    <property type="project" value="TreeGrafter"/>
</dbReference>
<dbReference type="Pfam" id="PF13561">
    <property type="entry name" value="adh_short_C2"/>
    <property type="match status" value="1"/>
</dbReference>